<evidence type="ECO:0000256" key="1">
    <source>
        <dbReference type="ARBA" id="ARBA00000851"/>
    </source>
</evidence>
<evidence type="ECO:0000256" key="5">
    <source>
        <dbReference type="ARBA" id="ARBA00022741"/>
    </source>
</evidence>
<sequence length="1045" mass="119369">MYIASYTESDLEQAAIEWFQELNYTWSYGPEISPEGEYPERERYNDIILSERLRDALIRINPDAPREAIEEAVRIVEIPQSPSLLINNRAFQRMITDGVDVQYRNVDGETQTLKIWLFETTPDRIEDNDFLVVNQFTVVEHDTERRPDIVVFINGIPIAVFELKSASNEEIGIAEAYNQVQNYKDSISSLFTYNSFLVISDGINAQAGTLTSDTERFMMWRTIDGMELASPTLPQLEVLIKGMFDKQRLMDLIKHFVLFQSDGDKYSKILAGYHQFHAVNKAIRSTERAAQDEGDRKVGVIWHTQGSGKSLTMVFYAGKLVQEMNNPTIVVVTDRNDLDDQLFATFGQSIDLLRQTPKQAESREHLRELLAVESGGIVFTTVHKFSPEKDESEFPELTDRKNVIVIADEAHRSQYGFEAELVVNQQTDEANIKYGYAKYMRDALPNASYIGFTGTPVELSDKNTPAVFGDYIDIYNMTRAVEDGTTVKVYYESRVARLELSESERPIIDSAYDEITEYQEISQKEKLKSRWARLEALAGSEKRVKKIAADMVKHYEQRQSGMFGKAMIVVMSRRIAINLYKEIIALRPEWHSDEDDKGKIKIVMTGTSSDPQEWQPYIGTKKRREYFARRMKDINDPLEIVIVRDMWLTGFDVPAMSTMYIDKPMRGHNLMQAIARVNRVFRDKPGGLVVDYIGIAELLKDALQQYTESDRENAGIDTEQAVEAMLERLDLIHDLLHGHNYSKFKSGRASDRMKSLVETVDYVLGLNEESKQNFMRWVAELAKAYALCATTLAAENVNEEIGFLKAVKAGIVKLITDDNKKKTPSELDAELNQLISKSIISEEVVDILEAAGLQKPNIAILSDEFLESVRGLKQKNLAVELLKRLLQGKVKTFQRHSIVQARKFSEMLEEAIRKYNNRTIETSQIIEELIQMAKDINTEVQRGSESGMIAEELAFYDALASNESAKTLMGDLMLKQIAHELMQSIKNNITVDWTLRENVRAQMRVTVKRLLKKYGYPPDLEKLAVDMVLNQAELMSAETAHEFKY</sequence>
<dbReference type="InterPro" id="IPR040980">
    <property type="entry name" value="SWI2_SNF2"/>
</dbReference>
<dbReference type="InterPro" id="IPR021810">
    <property type="entry name" value="T1RH-like_C"/>
</dbReference>
<keyword evidence="7" id="KW-0255">Endonuclease</keyword>
<dbReference type="GO" id="GO:0009035">
    <property type="term" value="F:type I site-specific deoxyribonuclease activity"/>
    <property type="evidence" value="ECO:0007669"/>
    <property type="project" value="UniProtKB-EC"/>
</dbReference>
<dbReference type="CDD" id="cd18800">
    <property type="entry name" value="SF2_C_EcoR124I-like"/>
    <property type="match status" value="1"/>
</dbReference>
<dbReference type="EMBL" id="JAVDQH010000002">
    <property type="protein sequence ID" value="MDR6242677.1"/>
    <property type="molecule type" value="Genomic_DNA"/>
</dbReference>
<reference evidence="13 14" key="1">
    <citation type="submission" date="2023-07" db="EMBL/GenBank/DDBJ databases">
        <title>Genomic Encyclopedia of Type Strains, Phase IV (KMG-IV): sequencing the most valuable type-strain genomes for metagenomic binning, comparative biology and taxonomic classification.</title>
        <authorList>
            <person name="Goeker M."/>
        </authorList>
    </citation>
    <scope>NUCLEOTIDE SEQUENCE [LARGE SCALE GENOMIC DNA]</scope>
    <source>
        <strain evidence="13 14">DSM 22170</strain>
    </source>
</reference>
<evidence type="ECO:0000313" key="13">
    <source>
        <dbReference type="EMBL" id="MDR6242677.1"/>
    </source>
</evidence>
<dbReference type="NCBIfam" id="TIGR00348">
    <property type="entry name" value="hsdR"/>
    <property type="match status" value="1"/>
</dbReference>
<proteinExistence type="inferred from homology"/>
<keyword evidence="5 11" id="KW-0547">Nucleotide-binding</keyword>
<dbReference type="PANTHER" id="PTHR30195">
    <property type="entry name" value="TYPE I SITE-SPECIFIC DEOXYRIBONUCLEASE PROTEIN SUBUNIT M AND R"/>
    <property type="match status" value="1"/>
</dbReference>
<dbReference type="Gene3D" id="3.90.1570.50">
    <property type="match status" value="1"/>
</dbReference>
<evidence type="ECO:0000256" key="2">
    <source>
        <dbReference type="ARBA" id="ARBA00008598"/>
    </source>
</evidence>
<evidence type="ECO:0000256" key="10">
    <source>
        <dbReference type="ARBA" id="ARBA00023125"/>
    </source>
</evidence>
<protein>
    <recommendedName>
        <fullName evidence="11">Type I restriction enzyme endonuclease subunit</fullName>
        <shortName evidence="11">R protein</shortName>
        <ecNumber evidence="11">3.1.21.3</ecNumber>
    </recommendedName>
    <alternativeName>
        <fullName evidence="11">Type-1 restriction enzyme R protein</fullName>
    </alternativeName>
</protein>
<comment type="caution">
    <text evidence="13">The sequence shown here is derived from an EMBL/GenBank/DDBJ whole genome shotgun (WGS) entry which is preliminary data.</text>
</comment>
<accession>A0ABU1IVH7</accession>
<keyword evidence="8 11" id="KW-0378">Hydrolase</keyword>
<dbReference type="PROSITE" id="PS51192">
    <property type="entry name" value="HELICASE_ATP_BIND_1"/>
    <property type="match status" value="1"/>
</dbReference>
<evidence type="ECO:0000256" key="3">
    <source>
        <dbReference type="ARBA" id="ARBA00011296"/>
    </source>
</evidence>
<dbReference type="RefSeq" id="WP_188774185.1">
    <property type="nucleotide sequence ID" value="NZ_BMMB01000002.1"/>
</dbReference>
<dbReference type="InterPro" id="IPR004473">
    <property type="entry name" value="Restrct_endonuc_typeI_HsdR"/>
</dbReference>
<dbReference type="InterPro" id="IPR055180">
    <property type="entry name" value="HsdR_RecA-like_helicase_dom_2"/>
</dbReference>
<comment type="subunit">
    <text evidence="3 11">The type I restriction/modification system is composed of three polypeptides R, M and S.</text>
</comment>
<evidence type="ECO:0000256" key="9">
    <source>
        <dbReference type="ARBA" id="ARBA00022840"/>
    </source>
</evidence>
<evidence type="ECO:0000256" key="11">
    <source>
        <dbReference type="RuleBase" id="RU364115"/>
    </source>
</evidence>
<dbReference type="InterPro" id="IPR051268">
    <property type="entry name" value="Type-I_R_enzyme_R_subunit"/>
</dbReference>
<dbReference type="InterPro" id="IPR027417">
    <property type="entry name" value="P-loop_NTPase"/>
</dbReference>
<evidence type="ECO:0000313" key="14">
    <source>
        <dbReference type="Proteomes" id="UP001185028"/>
    </source>
</evidence>
<evidence type="ECO:0000256" key="8">
    <source>
        <dbReference type="ARBA" id="ARBA00022801"/>
    </source>
</evidence>
<evidence type="ECO:0000256" key="4">
    <source>
        <dbReference type="ARBA" id="ARBA00022722"/>
    </source>
</evidence>
<feature type="domain" description="Helicase ATP-binding" evidence="12">
    <location>
        <begin position="290"/>
        <end position="474"/>
    </location>
</feature>
<dbReference type="PANTHER" id="PTHR30195:SF15">
    <property type="entry name" value="TYPE I RESTRICTION ENZYME HINDI ENDONUCLEASE SUBUNIT"/>
    <property type="match status" value="1"/>
</dbReference>
<comment type="catalytic activity">
    <reaction evidence="1 11">
        <text>Endonucleolytic cleavage of DNA to give random double-stranded fragments with terminal 5'-phosphates, ATP is simultaneously hydrolyzed.</text>
        <dbReference type="EC" id="3.1.21.3"/>
    </reaction>
</comment>
<dbReference type="Pfam" id="PF04313">
    <property type="entry name" value="HSDR_N"/>
    <property type="match status" value="1"/>
</dbReference>
<dbReference type="SUPFAM" id="SSF52540">
    <property type="entry name" value="P-loop containing nucleoside triphosphate hydrolases"/>
    <property type="match status" value="2"/>
</dbReference>
<evidence type="ECO:0000256" key="7">
    <source>
        <dbReference type="ARBA" id="ARBA00022759"/>
    </source>
</evidence>
<dbReference type="Pfam" id="PF18766">
    <property type="entry name" value="SWI2_SNF2"/>
    <property type="match status" value="1"/>
</dbReference>
<dbReference type="Gene3D" id="3.40.50.300">
    <property type="entry name" value="P-loop containing nucleotide triphosphate hydrolases"/>
    <property type="match status" value="2"/>
</dbReference>
<evidence type="ECO:0000256" key="6">
    <source>
        <dbReference type="ARBA" id="ARBA00022747"/>
    </source>
</evidence>
<dbReference type="Pfam" id="PF22679">
    <property type="entry name" value="T1R_D3-like"/>
    <property type="match status" value="1"/>
</dbReference>
<dbReference type="InterPro" id="IPR007409">
    <property type="entry name" value="Restrct_endonuc_type1_HsdR_N"/>
</dbReference>
<comment type="function">
    <text evidence="11">Subunit R is required for both nuclease and ATPase activities, but not for modification.</text>
</comment>
<keyword evidence="14" id="KW-1185">Reference proteome</keyword>
<dbReference type="SMART" id="SM00487">
    <property type="entry name" value="DEXDc"/>
    <property type="match status" value="1"/>
</dbReference>
<keyword evidence="10 11" id="KW-0238">DNA-binding</keyword>
<organism evidence="13 14">
    <name type="scientific">Paenibacillus hunanensis</name>
    <dbReference type="NCBI Taxonomy" id="539262"/>
    <lineage>
        <taxon>Bacteria</taxon>
        <taxon>Bacillati</taxon>
        <taxon>Bacillota</taxon>
        <taxon>Bacilli</taxon>
        <taxon>Bacillales</taxon>
        <taxon>Paenibacillaceae</taxon>
        <taxon>Paenibacillus</taxon>
    </lineage>
</organism>
<dbReference type="InterPro" id="IPR014001">
    <property type="entry name" value="Helicase_ATP-bd"/>
</dbReference>
<keyword evidence="6 11" id="KW-0680">Restriction system</keyword>
<evidence type="ECO:0000259" key="12">
    <source>
        <dbReference type="PROSITE" id="PS51192"/>
    </source>
</evidence>
<dbReference type="Pfam" id="PF11867">
    <property type="entry name" value="T1RH-like_C"/>
    <property type="match status" value="1"/>
</dbReference>
<dbReference type="EC" id="3.1.21.3" evidence="11"/>
<dbReference type="CDD" id="cd18030">
    <property type="entry name" value="DEXHc_RE_I_HsdR"/>
    <property type="match status" value="1"/>
</dbReference>
<keyword evidence="4" id="KW-0540">Nuclease</keyword>
<keyword evidence="9 11" id="KW-0067">ATP-binding</keyword>
<gene>
    <name evidence="13" type="ORF">JOC58_000561</name>
</gene>
<comment type="similarity">
    <text evidence="2 11">Belongs to the HsdR family.</text>
</comment>
<name>A0ABU1IVH7_9BACL</name>
<dbReference type="Proteomes" id="UP001185028">
    <property type="component" value="Unassembled WGS sequence"/>
</dbReference>
<dbReference type="CDD" id="cd22332">
    <property type="entry name" value="HsdR_N"/>
    <property type="match status" value="1"/>
</dbReference>